<evidence type="ECO:0000256" key="1">
    <source>
        <dbReference type="SAM" id="MobiDB-lite"/>
    </source>
</evidence>
<dbReference type="AlphaFoldDB" id="A0A316JB72"/>
<feature type="compositionally biased region" description="Basic and acidic residues" evidence="1">
    <location>
        <begin position="39"/>
        <end position="59"/>
    </location>
</feature>
<protein>
    <submittedName>
        <fullName evidence="2">Uncharacterized protein</fullName>
    </submittedName>
</protein>
<evidence type="ECO:0000313" key="2">
    <source>
        <dbReference type="EMBL" id="PWL18704.1"/>
    </source>
</evidence>
<evidence type="ECO:0000313" key="3">
    <source>
        <dbReference type="Proteomes" id="UP000245865"/>
    </source>
</evidence>
<reference evidence="2 3" key="1">
    <citation type="submission" date="2018-05" db="EMBL/GenBank/DDBJ databases">
        <title>Comparative genomic sequence analysis between strain HN4 and CCM 8460T (Falsochrobactrum ovis) will provide more evidence to prove that HN4 is a new species of Falsochrobactrum.</title>
        <authorList>
            <person name="Lyu W."/>
            <person name="Sun L."/>
            <person name="Yao L."/>
        </authorList>
    </citation>
    <scope>NUCLEOTIDE SEQUENCE [LARGE SCALE GENOMIC DNA]</scope>
    <source>
        <strain evidence="2 3">HN4</strain>
    </source>
</reference>
<proteinExistence type="predicted"/>
<sequence>MSPPLPLKHVARKWEPVSDNDMRKNNNLKRVPKSVKRFSEKMRVKTKTESVRSESERSRHALTAAPAFIGSVSCGMKSRFM</sequence>
<comment type="caution">
    <text evidence="2">The sequence shown here is derived from an EMBL/GenBank/DDBJ whole genome shotgun (WGS) entry which is preliminary data.</text>
</comment>
<dbReference type="Proteomes" id="UP000245865">
    <property type="component" value="Unassembled WGS sequence"/>
</dbReference>
<organism evidence="2 3">
    <name type="scientific">Falsochrobactrum shanghaiense</name>
    <dbReference type="NCBI Taxonomy" id="2201899"/>
    <lineage>
        <taxon>Bacteria</taxon>
        <taxon>Pseudomonadati</taxon>
        <taxon>Pseudomonadota</taxon>
        <taxon>Alphaproteobacteria</taxon>
        <taxon>Hyphomicrobiales</taxon>
        <taxon>Brucellaceae</taxon>
        <taxon>Falsochrobactrum</taxon>
    </lineage>
</organism>
<feature type="region of interest" description="Disordered" evidence="1">
    <location>
        <begin position="39"/>
        <end position="60"/>
    </location>
</feature>
<keyword evidence="3" id="KW-1185">Reference proteome</keyword>
<accession>A0A316JB72</accession>
<gene>
    <name evidence="2" type="ORF">DKP76_06390</name>
</gene>
<name>A0A316JB72_9HYPH</name>
<dbReference type="EMBL" id="QGDB01000002">
    <property type="protein sequence ID" value="PWL18704.1"/>
    <property type="molecule type" value="Genomic_DNA"/>
</dbReference>